<protein>
    <submittedName>
        <fullName evidence="1">Uncharacterized protein</fullName>
    </submittedName>
</protein>
<reference evidence="1 2" key="1">
    <citation type="submission" date="2019-07" db="EMBL/GenBank/DDBJ databases">
        <title>De Novo Assembly of kiwifruit Actinidia rufa.</title>
        <authorList>
            <person name="Sugita-Konishi S."/>
            <person name="Sato K."/>
            <person name="Mori E."/>
            <person name="Abe Y."/>
            <person name="Kisaki G."/>
            <person name="Hamano K."/>
            <person name="Suezawa K."/>
            <person name="Otani M."/>
            <person name="Fukuda T."/>
            <person name="Manabe T."/>
            <person name="Gomi K."/>
            <person name="Tabuchi M."/>
            <person name="Akimitsu K."/>
            <person name="Kataoka I."/>
        </authorList>
    </citation>
    <scope>NUCLEOTIDE SEQUENCE [LARGE SCALE GENOMIC DNA]</scope>
    <source>
        <strain evidence="2">cv. Fuchu</strain>
    </source>
</reference>
<name>A0A7J0FMZ3_9ERIC</name>
<dbReference type="AlphaFoldDB" id="A0A7J0FMZ3"/>
<evidence type="ECO:0000313" key="2">
    <source>
        <dbReference type="Proteomes" id="UP000585474"/>
    </source>
</evidence>
<accession>A0A7J0FMZ3</accession>
<evidence type="ECO:0000313" key="1">
    <source>
        <dbReference type="EMBL" id="GFY99746.1"/>
    </source>
</evidence>
<comment type="caution">
    <text evidence="1">The sequence shown here is derived from an EMBL/GenBank/DDBJ whole genome shotgun (WGS) entry which is preliminary data.</text>
</comment>
<keyword evidence="2" id="KW-1185">Reference proteome</keyword>
<dbReference type="OrthoDB" id="10263206at2759"/>
<gene>
    <name evidence="1" type="ORF">Acr_13g0011460</name>
</gene>
<dbReference type="Proteomes" id="UP000585474">
    <property type="component" value="Unassembled WGS sequence"/>
</dbReference>
<organism evidence="1 2">
    <name type="scientific">Actinidia rufa</name>
    <dbReference type="NCBI Taxonomy" id="165716"/>
    <lineage>
        <taxon>Eukaryota</taxon>
        <taxon>Viridiplantae</taxon>
        <taxon>Streptophyta</taxon>
        <taxon>Embryophyta</taxon>
        <taxon>Tracheophyta</taxon>
        <taxon>Spermatophyta</taxon>
        <taxon>Magnoliopsida</taxon>
        <taxon>eudicotyledons</taxon>
        <taxon>Gunneridae</taxon>
        <taxon>Pentapetalae</taxon>
        <taxon>asterids</taxon>
        <taxon>Ericales</taxon>
        <taxon>Actinidiaceae</taxon>
        <taxon>Actinidia</taxon>
    </lineage>
</organism>
<dbReference type="EMBL" id="BJWL01000013">
    <property type="protein sequence ID" value="GFY99746.1"/>
    <property type="molecule type" value="Genomic_DNA"/>
</dbReference>
<proteinExistence type="predicted"/>
<sequence>MLKGKIKIPEKARRVFPDRLGSLVAGFEEREEEIESLDRTFESGEELETFQPRVLGLSGSGREVDEYERGDGKCSDEELDIRKVRSKPDKNVRVLVSVKEIIAADEKRSDLEYEGKKILK</sequence>